<dbReference type="RefSeq" id="WP_153090165.1">
    <property type="nucleotide sequence ID" value="NZ_VZAH01000058.1"/>
</dbReference>
<keyword evidence="1" id="KW-0472">Membrane</keyword>
<evidence type="ECO:0000313" key="3">
    <source>
        <dbReference type="Proteomes" id="UP000477980"/>
    </source>
</evidence>
<evidence type="ECO:0000313" key="2">
    <source>
        <dbReference type="EMBL" id="MQP13894.1"/>
    </source>
</evidence>
<organism evidence="2 3">
    <name type="scientific">Segatella copri</name>
    <dbReference type="NCBI Taxonomy" id="165179"/>
    <lineage>
        <taxon>Bacteria</taxon>
        <taxon>Pseudomonadati</taxon>
        <taxon>Bacteroidota</taxon>
        <taxon>Bacteroidia</taxon>
        <taxon>Bacteroidales</taxon>
        <taxon>Prevotellaceae</taxon>
        <taxon>Segatella</taxon>
    </lineage>
</organism>
<sequence>MEQIKNVIKIDGDKNHVSQGTGISSKADIKGNKNEVYQGKKSSVLPQKVNGWTKTQIICTVITAIIGSIGLLFTYIRYKDEIHSWGSSLF</sequence>
<name>A0A6G1VMV9_9BACT</name>
<gene>
    <name evidence="2" type="ORF">F7D25_05625</name>
</gene>
<dbReference type="EMBL" id="VZAH01000058">
    <property type="protein sequence ID" value="MQP13894.1"/>
    <property type="molecule type" value="Genomic_DNA"/>
</dbReference>
<feature type="transmembrane region" description="Helical" evidence="1">
    <location>
        <begin position="57"/>
        <end position="78"/>
    </location>
</feature>
<reference evidence="2 3" key="1">
    <citation type="submission" date="2019-09" db="EMBL/GenBank/DDBJ databases">
        <title>Distinct polysaccharide growth profiles of human intestinal Prevotella copri isolates.</title>
        <authorList>
            <person name="Fehlner-Peach H."/>
            <person name="Magnabosco C."/>
            <person name="Raghavan V."/>
            <person name="Scher J.U."/>
            <person name="Tett A."/>
            <person name="Cox L.M."/>
            <person name="Gottsegen C."/>
            <person name="Watters A."/>
            <person name="Wiltshire- Gordon J.D."/>
            <person name="Segata N."/>
            <person name="Bonneau R."/>
            <person name="Littman D.R."/>
        </authorList>
    </citation>
    <scope>NUCLEOTIDE SEQUENCE [LARGE SCALE GENOMIC DNA]</scope>
    <source>
        <strain evidence="3">iAA917</strain>
    </source>
</reference>
<accession>A0A6G1VMV9</accession>
<keyword evidence="1" id="KW-1133">Transmembrane helix</keyword>
<protein>
    <submittedName>
        <fullName evidence="2">Uncharacterized protein</fullName>
    </submittedName>
</protein>
<dbReference type="Proteomes" id="UP000477980">
    <property type="component" value="Unassembled WGS sequence"/>
</dbReference>
<evidence type="ECO:0000256" key="1">
    <source>
        <dbReference type="SAM" id="Phobius"/>
    </source>
</evidence>
<comment type="caution">
    <text evidence="2">The sequence shown here is derived from an EMBL/GenBank/DDBJ whole genome shotgun (WGS) entry which is preliminary data.</text>
</comment>
<dbReference type="AlphaFoldDB" id="A0A6G1VMV9"/>
<keyword evidence="1" id="KW-0812">Transmembrane</keyword>
<proteinExistence type="predicted"/>